<proteinExistence type="predicted"/>
<reference evidence="1 2" key="1">
    <citation type="submission" date="2019-04" db="EMBL/GenBank/DDBJ databases">
        <title>Streptomyces lasaliensis sp.nov., an Actinomycete isolated from soil which produces the polyether antibiotic lasalocid.</title>
        <authorList>
            <person name="Erwin G."/>
            <person name="Haber C."/>
        </authorList>
    </citation>
    <scope>NUCLEOTIDE SEQUENCE [LARGE SCALE GENOMIC DNA]</scope>
    <source>
        <strain evidence="1 2">DSM 40089</strain>
    </source>
</reference>
<gene>
    <name evidence="1" type="ORF">E4U92_29430</name>
</gene>
<dbReference type="RefSeq" id="WP_137303478.1">
    <property type="nucleotide sequence ID" value="NZ_BMVD01000017.1"/>
</dbReference>
<name>A0A4U5WUM1_STRGB</name>
<organism evidence="1 2">
    <name type="scientific">Streptomyces galbus</name>
    <dbReference type="NCBI Taxonomy" id="33898"/>
    <lineage>
        <taxon>Bacteria</taxon>
        <taxon>Bacillati</taxon>
        <taxon>Actinomycetota</taxon>
        <taxon>Actinomycetes</taxon>
        <taxon>Kitasatosporales</taxon>
        <taxon>Streptomycetaceae</taxon>
        <taxon>Streptomyces</taxon>
    </lineage>
</organism>
<accession>A0A4U5WUM1</accession>
<protein>
    <submittedName>
        <fullName evidence="1">Uncharacterized protein</fullName>
    </submittedName>
</protein>
<dbReference type="Proteomes" id="UP000308632">
    <property type="component" value="Unassembled WGS sequence"/>
</dbReference>
<sequence>MDAGLAGLLGGVIGAAVGAVGATASAWITGRKAEQQARIQSETQLGQARLQIEAERTLALRASRKSAYLAFAEGWSQVHGMLGEAALKLGGIARGDPPDEREERRRTARRLWNEATALHHRLDRLMHVVHVEGPGRMADAAQAASGALVPVFGAVVEWLHAVDDGTETSHHATEQARRHSEAYGKLLQFLYSASDATLPDGPDVRDP</sequence>
<comment type="caution">
    <text evidence="1">The sequence shown here is derived from an EMBL/GenBank/DDBJ whole genome shotgun (WGS) entry which is preliminary data.</text>
</comment>
<evidence type="ECO:0000313" key="2">
    <source>
        <dbReference type="Proteomes" id="UP000308632"/>
    </source>
</evidence>
<dbReference type="AlphaFoldDB" id="A0A4U5WUM1"/>
<dbReference type="EMBL" id="SZPR01000026">
    <property type="protein sequence ID" value="TKT06154.1"/>
    <property type="molecule type" value="Genomic_DNA"/>
</dbReference>
<evidence type="ECO:0000313" key="1">
    <source>
        <dbReference type="EMBL" id="TKT06154.1"/>
    </source>
</evidence>